<feature type="compositionally biased region" description="Low complexity" evidence="8">
    <location>
        <begin position="524"/>
        <end position="533"/>
    </location>
</feature>
<dbReference type="PROSITE" id="PS00039">
    <property type="entry name" value="DEAD_ATP_HELICASE"/>
    <property type="match status" value="1"/>
</dbReference>
<feature type="short sequence motif" description="Q motif" evidence="6">
    <location>
        <begin position="1"/>
        <end position="29"/>
    </location>
</feature>
<dbReference type="InterPro" id="IPR000629">
    <property type="entry name" value="RNA-helicase_DEAD-box_CS"/>
</dbReference>
<dbReference type="GO" id="GO:0005524">
    <property type="term" value="F:ATP binding"/>
    <property type="evidence" value="ECO:0007669"/>
    <property type="project" value="UniProtKB-KW"/>
</dbReference>
<feature type="compositionally biased region" description="Low complexity" evidence="8">
    <location>
        <begin position="473"/>
        <end position="498"/>
    </location>
</feature>
<dbReference type="PANTHER" id="PTHR47959">
    <property type="entry name" value="ATP-DEPENDENT RNA HELICASE RHLE-RELATED"/>
    <property type="match status" value="1"/>
</dbReference>
<dbReference type="InterPro" id="IPR011545">
    <property type="entry name" value="DEAD/DEAH_box_helicase_dom"/>
</dbReference>
<keyword evidence="1 7" id="KW-0547">Nucleotide-binding</keyword>
<accession>A0A3R6IS83</accession>
<evidence type="ECO:0000259" key="10">
    <source>
        <dbReference type="PROSITE" id="PS51194"/>
    </source>
</evidence>
<keyword evidence="4 7" id="KW-0067">ATP-binding</keyword>
<dbReference type="EMBL" id="QRNO01000047">
    <property type="protein sequence ID" value="RHK49205.1"/>
    <property type="molecule type" value="Genomic_DNA"/>
</dbReference>
<feature type="compositionally biased region" description="Basic residues" evidence="8">
    <location>
        <begin position="463"/>
        <end position="472"/>
    </location>
</feature>
<comment type="similarity">
    <text evidence="5 7">Belongs to the DEAD box helicase family.</text>
</comment>
<dbReference type="OrthoDB" id="9785240at2"/>
<sequence length="599" mass="66962">MYFDETQLNDNVLDALYDMRFDQCTPIQEKCIPPILEGRDLLGVAQTGTGKTAAYLLPILSKLDDGGYPHDAINCVIMSPTRELAQQIDQAMQGFGYYLNGVSSVAVYGGNDGNRYDQELKSFQMGADVVIATPGRLISHISLGSADLSKVSFFVLDEADRMLDMGFSEDIKMIASKLPATCQTIMFSATMPEKIEELAKSLLKNPVEVKIAVSKPAEKIKQSAYVCYETQKIGIVKDLFRKGDLNRVIIFSGKKQKVKAINRTLQQMKINSGEMHSDLEQAERDEILYKFKTGQIDVLVATDIVARGIDIDDIAMVINFDVPHDPEDYVHRIGRTARAQRDGIAITFVSEDEISSFKQIEKFLGRVVDKNELPEGLGETPDYNAPRSRGRGGKGRDEKRPRNNSKTNGSHGDNNKRRYNRKKNGVKEQNNNETSATETPQTTNAQETVAETTTPDGTQPTTQKKRRRKPNRKPANAEGGNNQQAENEAKESNANNNKGDNAKRRNERAARDGEQAKQNNEQPNRNGGQTKRNNQQRRQRKDNASRRSTQNRKQDRKENGKSTTAKSTPNVPAIKQPTTLTTILKKPLNWLKSLGKKKN</sequence>
<dbReference type="InterPro" id="IPR014001">
    <property type="entry name" value="Helicase_ATP-bd"/>
</dbReference>
<dbReference type="Pfam" id="PF00271">
    <property type="entry name" value="Helicase_C"/>
    <property type="match status" value="1"/>
</dbReference>
<feature type="domain" description="Helicase C-terminal" evidence="10">
    <location>
        <begin position="235"/>
        <end position="381"/>
    </location>
</feature>
<keyword evidence="2 7" id="KW-0378">Hydrolase</keyword>
<dbReference type="GO" id="GO:0003676">
    <property type="term" value="F:nucleic acid binding"/>
    <property type="evidence" value="ECO:0007669"/>
    <property type="project" value="InterPro"/>
</dbReference>
<dbReference type="GO" id="GO:0016787">
    <property type="term" value="F:hydrolase activity"/>
    <property type="evidence" value="ECO:0007669"/>
    <property type="project" value="UniProtKB-KW"/>
</dbReference>
<comment type="caution">
    <text evidence="12">The sequence shown here is derived from an EMBL/GenBank/DDBJ whole genome shotgun (WGS) entry which is preliminary data.</text>
</comment>
<dbReference type="GO" id="GO:0003724">
    <property type="term" value="F:RNA helicase activity"/>
    <property type="evidence" value="ECO:0007669"/>
    <property type="project" value="InterPro"/>
</dbReference>
<evidence type="ECO:0000256" key="4">
    <source>
        <dbReference type="ARBA" id="ARBA00022840"/>
    </source>
</evidence>
<dbReference type="CDD" id="cd18787">
    <property type="entry name" value="SF2_C_DEAD"/>
    <property type="match status" value="1"/>
</dbReference>
<evidence type="ECO:0000256" key="1">
    <source>
        <dbReference type="ARBA" id="ARBA00022741"/>
    </source>
</evidence>
<dbReference type="InterPro" id="IPR044742">
    <property type="entry name" value="DEAD/DEAH_RhlB"/>
</dbReference>
<evidence type="ECO:0000256" key="3">
    <source>
        <dbReference type="ARBA" id="ARBA00022806"/>
    </source>
</evidence>
<feature type="compositionally biased region" description="Polar residues" evidence="8">
    <location>
        <begin position="561"/>
        <end position="570"/>
    </location>
</feature>
<evidence type="ECO:0000259" key="11">
    <source>
        <dbReference type="PROSITE" id="PS51195"/>
    </source>
</evidence>
<feature type="compositionally biased region" description="Low complexity" evidence="8">
    <location>
        <begin position="574"/>
        <end position="588"/>
    </location>
</feature>
<feature type="domain" description="Helicase ATP-binding" evidence="9">
    <location>
        <begin position="32"/>
        <end position="209"/>
    </location>
</feature>
<feature type="domain" description="DEAD-box RNA helicase Q" evidence="11">
    <location>
        <begin position="1"/>
        <end position="29"/>
    </location>
</feature>
<name>A0A3R6IS83_9BACT</name>
<dbReference type="PROSITE" id="PS51192">
    <property type="entry name" value="HELICASE_ATP_BIND_1"/>
    <property type="match status" value="1"/>
</dbReference>
<evidence type="ECO:0000256" key="8">
    <source>
        <dbReference type="SAM" id="MobiDB-lite"/>
    </source>
</evidence>
<organism evidence="12 13">
    <name type="scientific">Leyella stercorea</name>
    <dbReference type="NCBI Taxonomy" id="363265"/>
    <lineage>
        <taxon>Bacteria</taxon>
        <taxon>Pseudomonadati</taxon>
        <taxon>Bacteroidota</taxon>
        <taxon>Bacteroidia</taxon>
        <taxon>Bacteroidales</taxon>
        <taxon>Prevotellaceae</taxon>
        <taxon>Leyella</taxon>
    </lineage>
</organism>
<dbReference type="Pfam" id="PF00270">
    <property type="entry name" value="DEAD"/>
    <property type="match status" value="1"/>
</dbReference>
<dbReference type="InterPro" id="IPR001650">
    <property type="entry name" value="Helicase_C-like"/>
</dbReference>
<keyword evidence="3 7" id="KW-0347">Helicase</keyword>
<keyword evidence="13" id="KW-1185">Reference proteome</keyword>
<evidence type="ECO:0000256" key="2">
    <source>
        <dbReference type="ARBA" id="ARBA00022801"/>
    </source>
</evidence>
<dbReference type="SUPFAM" id="SSF52540">
    <property type="entry name" value="P-loop containing nucleoside triphosphate hydrolases"/>
    <property type="match status" value="1"/>
</dbReference>
<dbReference type="InterPro" id="IPR027417">
    <property type="entry name" value="P-loop_NTPase"/>
</dbReference>
<protein>
    <submittedName>
        <fullName evidence="12">DEAD/DEAH box helicase</fullName>
    </submittedName>
</protein>
<dbReference type="SMART" id="SM00487">
    <property type="entry name" value="DEXDc"/>
    <property type="match status" value="1"/>
</dbReference>
<dbReference type="PROSITE" id="PS51194">
    <property type="entry name" value="HELICASE_CTER"/>
    <property type="match status" value="1"/>
</dbReference>
<dbReference type="Gene3D" id="3.40.50.300">
    <property type="entry name" value="P-loop containing nucleotide triphosphate hydrolases"/>
    <property type="match status" value="2"/>
</dbReference>
<proteinExistence type="inferred from homology"/>
<reference evidence="12 13" key="1">
    <citation type="submission" date="2018-08" db="EMBL/GenBank/DDBJ databases">
        <title>A genome reference for cultivated species of the human gut microbiota.</title>
        <authorList>
            <person name="Zou Y."/>
            <person name="Xue W."/>
            <person name="Luo G."/>
        </authorList>
    </citation>
    <scope>NUCLEOTIDE SEQUENCE [LARGE SCALE GENOMIC DNA]</scope>
    <source>
        <strain evidence="12 13">AF42-9</strain>
    </source>
</reference>
<dbReference type="Proteomes" id="UP000286598">
    <property type="component" value="Unassembled WGS sequence"/>
</dbReference>
<feature type="compositionally biased region" description="Low complexity" evidence="8">
    <location>
        <begin position="452"/>
        <end position="462"/>
    </location>
</feature>
<evidence type="ECO:0000256" key="6">
    <source>
        <dbReference type="PROSITE-ProRule" id="PRU00552"/>
    </source>
</evidence>
<gene>
    <name evidence="12" type="ORF">DW060_09300</name>
</gene>
<evidence type="ECO:0000256" key="7">
    <source>
        <dbReference type="RuleBase" id="RU000492"/>
    </source>
</evidence>
<dbReference type="GO" id="GO:0005829">
    <property type="term" value="C:cytosol"/>
    <property type="evidence" value="ECO:0007669"/>
    <property type="project" value="TreeGrafter"/>
</dbReference>
<feature type="region of interest" description="Disordered" evidence="8">
    <location>
        <begin position="372"/>
        <end position="599"/>
    </location>
</feature>
<dbReference type="PROSITE" id="PS51195">
    <property type="entry name" value="Q_MOTIF"/>
    <property type="match status" value="1"/>
</dbReference>
<feature type="compositionally biased region" description="Basic and acidic residues" evidence="8">
    <location>
        <begin position="500"/>
        <end position="515"/>
    </location>
</feature>
<evidence type="ECO:0000256" key="5">
    <source>
        <dbReference type="ARBA" id="ARBA00038437"/>
    </source>
</evidence>
<evidence type="ECO:0000313" key="12">
    <source>
        <dbReference type="EMBL" id="RHK49205.1"/>
    </source>
</evidence>
<dbReference type="PANTHER" id="PTHR47959:SF13">
    <property type="entry name" value="ATP-DEPENDENT RNA HELICASE RHLE"/>
    <property type="match status" value="1"/>
</dbReference>
<evidence type="ECO:0000313" key="13">
    <source>
        <dbReference type="Proteomes" id="UP000286598"/>
    </source>
</evidence>
<dbReference type="AlphaFoldDB" id="A0A3R6IS83"/>
<dbReference type="InterPro" id="IPR014014">
    <property type="entry name" value="RNA_helicase_DEAD_Q_motif"/>
</dbReference>
<dbReference type="InterPro" id="IPR050079">
    <property type="entry name" value="DEAD_box_RNA_helicase"/>
</dbReference>
<dbReference type="CDD" id="cd00268">
    <property type="entry name" value="DEADc"/>
    <property type="match status" value="1"/>
</dbReference>
<evidence type="ECO:0000259" key="9">
    <source>
        <dbReference type="PROSITE" id="PS51192"/>
    </source>
</evidence>
<feature type="compositionally biased region" description="Polar residues" evidence="8">
    <location>
        <begin position="427"/>
        <end position="451"/>
    </location>
</feature>
<dbReference type="SMART" id="SM00490">
    <property type="entry name" value="HELICc"/>
    <property type="match status" value="1"/>
</dbReference>